<evidence type="ECO:0000256" key="1">
    <source>
        <dbReference type="ARBA" id="ARBA00007253"/>
    </source>
</evidence>
<dbReference type="PROSITE" id="PS50082">
    <property type="entry name" value="WD_REPEATS_2"/>
    <property type="match status" value="3"/>
</dbReference>
<comment type="similarity">
    <text evidence="1">Belongs to the WD repeat G protein beta family. Ribosomal protein RACK1 subfamily.</text>
</comment>
<evidence type="ECO:0000313" key="8">
    <source>
        <dbReference type="Ensembl" id="ENSLLEP00000016861.1"/>
    </source>
</evidence>
<dbReference type="GO" id="GO:0005840">
    <property type="term" value="C:ribosome"/>
    <property type="evidence" value="ECO:0007669"/>
    <property type="project" value="UniProtKB-KW"/>
</dbReference>
<dbReference type="Pfam" id="PF00400">
    <property type="entry name" value="WD40"/>
    <property type="match status" value="5"/>
</dbReference>
<dbReference type="InterPro" id="IPR020472">
    <property type="entry name" value="WD40_PAC1"/>
</dbReference>
<evidence type="ECO:0000256" key="7">
    <source>
        <dbReference type="PROSITE-ProRule" id="PRU00221"/>
    </source>
</evidence>
<feature type="repeat" description="WD" evidence="7">
    <location>
        <begin position="271"/>
        <end position="304"/>
    </location>
</feature>
<reference evidence="8" key="2">
    <citation type="submission" date="2025-09" db="UniProtKB">
        <authorList>
            <consortium name="Ensembl"/>
        </authorList>
    </citation>
    <scope>IDENTIFICATION</scope>
</reference>
<dbReference type="AlphaFoldDB" id="A0A8C5MTR5"/>
<dbReference type="SMART" id="SM00320">
    <property type="entry name" value="WD40"/>
    <property type="match status" value="5"/>
</dbReference>
<dbReference type="GO" id="GO:0045182">
    <property type="term" value="F:translation regulator activity"/>
    <property type="evidence" value="ECO:0007669"/>
    <property type="project" value="InterPro"/>
</dbReference>
<dbReference type="SUPFAM" id="SSF50978">
    <property type="entry name" value="WD40 repeat-like"/>
    <property type="match status" value="1"/>
</dbReference>
<accession>A0A8C5MTR5</accession>
<dbReference type="InterPro" id="IPR045223">
    <property type="entry name" value="RACK1-like"/>
</dbReference>
<evidence type="ECO:0000256" key="4">
    <source>
        <dbReference type="ARBA" id="ARBA00022980"/>
    </source>
</evidence>
<dbReference type="GeneTree" id="ENSGT00940000154461"/>
<dbReference type="PANTHER" id="PTHR19868">
    <property type="entry name" value="RECEPTOR FOR ACTIVATED PROTEIN KINASE C RACK1"/>
    <property type="match status" value="1"/>
</dbReference>
<dbReference type="OrthoDB" id="7875889at2759"/>
<evidence type="ECO:0000256" key="6">
    <source>
        <dbReference type="ARBA" id="ARBA00035297"/>
    </source>
</evidence>
<proteinExistence type="inferred from homology"/>
<dbReference type="CDD" id="cd00200">
    <property type="entry name" value="WD40"/>
    <property type="match status" value="1"/>
</dbReference>
<dbReference type="InterPro" id="IPR036322">
    <property type="entry name" value="WD40_repeat_dom_sf"/>
</dbReference>
<keyword evidence="3" id="KW-0677">Repeat</keyword>
<feature type="repeat" description="WD" evidence="7">
    <location>
        <begin position="44"/>
        <end position="85"/>
    </location>
</feature>
<evidence type="ECO:0000256" key="5">
    <source>
        <dbReference type="ARBA" id="ARBA00023274"/>
    </source>
</evidence>
<evidence type="ECO:0000256" key="3">
    <source>
        <dbReference type="ARBA" id="ARBA00022737"/>
    </source>
</evidence>
<evidence type="ECO:0000313" key="9">
    <source>
        <dbReference type="Proteomes" id="UP000694569"/>
    </source>
</evidence>
<keyword evidence="4" id="KW-0689">Ribosomal protein</keyword>
<dbReference type="GO" id="GO:1990904">
    <property type="term" value="C:ribonucleoprotein complex"/>
    <property type="evidence" value="ECO:0007669"/>
    <property type="project" value="UniProtKB-KW"/>
</dbReference>
<reference evidence="8" key="1">
    <citation type="submission" date="2025-08" db="UniProtKB">
        <authorList>
            <consortium name="Ensembl"/>
        </authorList>
    </citation>
    <scope>IDENTIFICATION</scope>
</reference>
<protein>
    <recommendedName>
        <fullName evidence="6">Small ribosomal subunit protein RACK1</fullName>
    </recommendedName>
</protein>
<name>A0A8C5MTR5_9ANUR</name>
<dbReference type="Proteomes" id="UP000694569">
    <property type="component" value="Unplaced"/>
</dbReference>
<keyword evidence="9" id="KW-1185">Reference proteome</keyword>
<dbReference type="InterPro" id="IPR015943">
    <property type="entry name" value="WD40/YVTN_repeat-like_dom_sf"/>
</dbReference>
<dbReference type="Ensembl" id="ENSLLET00000017503.1">
    <property type="protein sequence ID" value="ENSLLEP00000016861.1"/>
    <property type="gene ID" value="ENSLLEG00000010662.1"/>
</dbReference>
<sequence length="340" mass="38479">MTEQMTLRGTLNGHNGWVTQIATTPQFPDMILSSSRGEMRSRALRGHSHFVSDVVISSDGQFALSDSRDETLRLWDLTTGTTTRRFVGQTKDVLSVAFSADNRQIVSGSRDKTIKLWNTLGVCKYTVQEESHAEWVSCVRFSPNSSNPIIVSCGWDKTVKVRGKCRLQIQHLINCAPQYFIILLPFMHDGQAMLWDLNEGKHLYVADPVLRASRQIGDIINALCFSPNRYWLCAATGPSIKIWDLEGKIIVDELKQEVISSSSKAEPPQCTSLAWSADGQTLFAGYTDNLIRVWQVTIGTNSQKIKCIMELVLNVTLKEYFIKWLQKQIQWCVFFCTDRC</sequence>
<dbReference type="PRINTS" id="PR00320">
    <property type="entry name" value="GPROTEINBRPT"/>
</dbReference>
<dbReference type="FunFam" id="2.130.10.10:FF:001252">
    <property type="entry name" value="Receptor of activated protein C kinase 1"/>
    <property type="match status" value="1"/>
</dbReference>
<keyword evidence="2 7" id="KW-0853">WD repeat</keyword>
<dbReference type="PROSITE" id="PS50294">
    <property type="entry name" value="WD_REPEATS_REGION"/>
    <property type="match status" value="2"/>
</dbReference>
<dbReference type="InterPro" id="IPR001680">
    <property type="entry name" value="WD40_rpt"/>
</dbReference>
<evidence type="ECO:0000256" key="2">
    <source>
        <dbReference type="ARBA" id="ARBA00022574"/>
    </source>
</evidence>
<organism evidence="8 9">
    <name type="scientific">Leptobrachium leishanense</name>
    <name type="common">Leishan spiny toad</name>
    <dbReference type="NCBI Taxonomy" id="445787"/>
    <lineage>
        <taxon>Eukaryota</taxon>
        <taxon>Metazoa</taxon>
        <taxon>Chordata</taxon>
        <taxon>Craniata</taxon>
        <taxon>Vertebrata</taxon>
        <taxon>Euteleostomi</taxon>
        <taxon>Amphibia</taxon>
        <taxon>Batrachia</taxon>
        <taxon>Anura</taxon>
        <taxon>Pelobatoidea</taxon>
        <taxon>Megophryidae</taxon>
        <taxon>Leptobrachium</taxon>
    </lineage>
</organism>
<feature type="repeat" description="WD" evidence="7">
    <location>
        <begin position="86"/>
        <end position="118"/>
    </location>
</feature>
<dbReference type="Gene3D" id="2.130.10.10">
    <property type="entry name" value="YVTN repeat-like/Quinoprotein amine dehydrogenase"/>
    <property type="match status" value="1"/>
</dbReference>
<dbReference type="GO" id="GO:0043022">
    <property type="term" value="F:ribosome binding"/>
    <property type="evidence" value="ECO:0007669"/>
    <property type="project" value="InterPro"/>
</dbReference>
<keyword evidence="5" id="KW-0687">Ribonucleoprotein</keyword>